<dbReference type="Proteomes" id="UP000287394">
    <property type="component" value="Chromosome"/>
</dbReference>
<dbReference type="Gene3D" id="3.30.700.10">
    <property type="entry name" value="Glycoprotein, Type 4 Pilin"/>
    <property type="match status" value="1"/>
</dbReference>
<keyword evidence="2" id="KW-1185">Reference proteome</keyword>
<organism evidence="1 2">
    <name type="scientific">Capsulimonas corticalis</name>
    <dbReference type="NCBI Taxonomy" id="2219043"/>
    <lineage>
        <taxon>Bacteria</taxon>
        <taxon>Bacillati</taxon>
        <taxon>Armatimonadota</taxon>
        <taxon>Armatimonadia</taxon>
        <taxon>Capsulimonadales</taxon>
        <taxon>Capsulimonadaceae</taxon>
        <taxon>Capsulimonas</taxon>
    </lineage>
</organism>
<dbReference type="InterPro" id="IPR011453">
    <property type="entry name" value="DUF1559"/>
</dbReference>
<evidence type="ECO:0000313" key="2">
    <source>
        <dbReference type="Proteomes" id="UP000287394"/>
    </source>
</evidence>
<proteinExistence type="predicted"/>
<protein>
    <submittedName>
        <fullName evidence="1">Uncharacterized protein</fullName>
    </submittedName>
</protein>
<dbReference type="InterPro" id="IPR045584">
    <property type="entry name" value="Pilin-like"/>
</dbReference>
<name>A0A402D300_9BACT</name>
<dbReference type="PANTHER" id="PTHR30093">
    <property type="entry name" value="GENERAL SECRETION PATHWAY PROTEIN G"/>
    <property type="match status" value="1"/>
</dbReference>
<dbReference type="KEGG" id="ccot:CCAX7_004310"/>
<gene>
    <name evidence="1" type="ORF">CCAX7_004310</name>
</gene>
<evidence type="ECO:0000313" key="1">
    <source>
        <dbReference type="EMBL" id="BDI28380.1"/>
    </source>
</evidence>
<reference evidence="1 2" key="1">
    <citation type="journal article" date="2019" name="Int. J. Syst. Evol. Microbiol.">
        <title>Capsulimonas corticalis gen. nov., sp. nov., an aerobic capsulated bacterium, of a novel bacterial order, Capsulimonadales ord. nov., of the class Armatimonadia of the phylum Armatimonadetes.</title>
        <authorList>
            <person name="Li J."/>
            <person name="Kudo C."/>
            <person name="Tonouchi A."/>
        </authorList>
    </citation>
    <scope>NUCLEOTIDE SEQUENCE [LARGE SCALE GENOMIC DNA]</scope>
    <source>
        <strain evidence="1 2">AX-7</strain>
    </source>
</reference>
<dbReference type="EMBL" id="AP025739">
    <property type="protein sequence ID" value="BDI28380.1"/>
    <property type="molecule type" value="Genomic_DNA"/>
</dbReference>
<accession>A0A402D300</accession>
<dbReference type="NCBIfam" id="TIGR02532">
    <property type="entry name" value="IV_pilin_GFxxxE"/>
    <property type="match status" value="1"/>
</dbReference>
<sequence length="248" mass="26363">MKSRFGFTLIELLVVIAIIAILAAILFPVFAKAREKARQITCASNLKQLGLGFLQYTQDYDEMLPYRSGSTGAQVIWPVTIMPYLKSIAVFSCPDDSTKSSAGFAQNPPLSYAANQNVITSPGNAIPSFNAPASTVLLAEQVNNTIDFKTTTYSNYDTICMTFGRPGWGVELVTGYMGGSNSAKWSRPARHTEASNFLALDGHVKWVRGAAVSPGLDNSSATGAETGGTYGAAAGTGNGAYALTFSRM</sequence>
<dbReference type="InterPro" id="IPR012902">
    <property type="entry name" value="N_methyl_site"/>
</dbReference>
<dbReference type="Pfam" id="PF07963">
    <property type="entry name" value="N_methyl"/>
    <property type="match status" value="1"/>
</dbReference>
<dbReference type="SUPFAM" id="SSF54523">
    <property type="entry name" value="Pili subunits"/>
    <property type="match status" value="1"/>
</dbReference>
<dbReference type="PANTHER" id="PTHR30093:SF2">
    <property type="entry name" value="TYPE II SECRETION SYSTEM PROTEIN H"/>
    <property type="match status" value="1"/>
</dbReference>
<dbReference type="OrthoDB" id="255848at2"/>
<dbReference type="RefSeq" id="WP_119323874.1">
    <property type="nucleotide sequence ID" value="NZ_AP025739.1"/>
</dbReference>
<dbReference type="Pfam" id="PF07596">
    <property type="entry name" value="SBP_bac_10"/>
    <property type="match status" value="1"/>
</dbReference>
<dbReference type="AlphaFoldDB" id="A0A402D300"/>